<dbReference type="Pfam" id="PF19259">
    <property type="entry name" value="Ty3_capsid"/>
    <property type="match status" value="1"/>
</dbReference>
<dbReference type="SUPFAM" id="SSF47353">
    <property type="entry name" value="Retrovirus capsid dimerization domain-like"/>
    <property type="match status" value="1"/>
</dbReference>
<dbReference type="EMBL" id="JAINUF010000007">
    <property type="protein sequence ID" value="KAJ8353359.1"/>
    <property type="molecule type" value="Genomic_DNA"/>
</dbReference>
<feature type="compositionally biased region" description="Polar residues" evidence="1">
    <location>
        <begin position="152"/>
        <end position="175"/>
    </location>
</feature>
<organism evidence="3 4">
    <name type="scientific">Synaphobranchus kaupii</name>
    <name type="common">Kaup's arrowtooth eel</name>
    <dbReference type="NCBI Taxonomy" id="118154"/>
    <lineage>
        <taxon>Eukaryota</taxon>
        <taxon>Metazoa</taxon>
        <taxon>Chordata</taxon>
        <taxon>Craniata</taxon>
        <taxon>Vertebrata</taxon>
        <taxon>Euteleostomi</taxon>
        <taxon>Actinopterygii</taxon>
        <taxon>Neopterygii</taxon>
        <taxon>Teleostei</taxon>
        <taxon>Anguilliformes</taxon>
        <taxon>Synaphobranchidae</taxon>
        <taxon>Synaphobranchus</taxon>
    </lineage>
</organism>
<accession>A0A9Q1IUE5</accession>
<comment type="caution">
    <text evidence="3">The sequence shown here is derived from an EMBL/GenBank/DDBJ whole genome shotgun (WGS) entry which is preliminary data.</text>
</comment>
<feature type="domain" description="Ty3 transposon capsid-like protein" evidence="2">
    <location>
        <begin position="263"/>
        <end position="409"/>
    </location>
</feature>
<dbReference type="Proteomes" id="UP001152622">
    <property type="component" value="Chromosome 7"/>
</dbReference>
<evidence type="ECO:0000259" key="2">
    <source>
        <dbReference type="Pfam" id="PF19259"/>
    </source>
</evidence>
<evidence type="ECO:0000313" key="4">
    <source>
        <dbReference type="Proteomes" id="UP001152622"/>
    </source>
</evidence>
<proteinExistence type="predicted"/>
<feature type="region of interest" description="Disordered" evidence="1">
    <location>
        <begin position="135"/>
        <end position="181"/>
    </location>
</feature>
<reference evidence="3" key="1">
    <citation type="journal article" date="2023" name="Science">
        <title>Genome structures resolve the early diversification of teleost fishes.</title>
        <authorList>
            <person name="Parey E."/>
            <person name="Louis A."/>
            <person name="Montfort J."/>
            <person name="Bouchez O."/>
            <person name="Roques C."/>
            <person name="Iampietro C."/>
            <person name="Lluch J."/>
            <person name="Castinel A."/>
            <person name="Donnadieu C."/>
            <person name="Desvignes T."/>
            <person name="Floi Bucao C."/>
            <person name="Jouanno E."/>
            <person name="Wen M."/>
            <person name="Mejri S."/>
            <person name="Dirks R."/>
            <person name="Jansen H."/>
            <person name="Henkel C."/>
            <person name="Chen W.J."/>
            <person name="Zahm M."/>
            <person name="Cabau C."/>
            <person name="Klopp C."/>
            <person name="Thompson A.W."/>
            <person name="Robinson-Rechavi M."/>
            <person name="Braasch I."/>
            <person name="Lecointre G."/>
            <person name="Bobe J."/>
            <person name="Postlethwait J.H."/>
            <person name="Berthelot C."/>
            <person name="Roest Crollius H."/>
            <person name="Guiguen Y."/>
        </authorList>
    </citation>
    <scope>NUCLEOTIDE SEQUENCE</scope>
    <source>
        <strain evidence="3">WJC10195</strain>
    </source>
</reference>
<dbReference type="AlphaFoldDB" id="A0A9Q1IUE5"/>
<name>A0A9Q1IUE5_SYNKA</name>
<feature type="compositionally biased region" description="Polar residues" evidence="1">
    <location>
        <begin position="498"/>
        <end position="507"/>
    </location>
</feature>
<dbReference type="InterPro" id="IPR045358">
    <property type="entry name" value="Ty3_capsid"/>
</dbReference>
<evidence type="ECO:0000256" key="1">
    <source>
        <dbReference type="SAM" id="MobiDB-lite"/>
    </source>
</evidence>
<protein>
    <recommendedName>
        <fullName evidence="2">Ty3 transposon capsid-like protein domain-containing protein</fullName>
    </recommendedName>
</protein>
<sequence length="513" mass="58297">MPYSCQIVLNRERNTEHKTRQNQGTHQIQLIELEQRLQTLCQQRDENLQETQRLRGVVEQQRRDWDQEKREWCDAHHDVHARDALEAQTKELQATVEAKKEMEDLLRWHTQTLESTRREADMVRVTAHTLCTRPTQIGSLPYRDTAPPASGHQPSHPSANQTTHSPPQRPSTLPTGDSALPQVRVSPRHHVAANIHPAPPQVQRLTPSPMTQSTRWAILPTDPQGPQEPPPPSPWLLNYYQPTPHSHNSEAATMKNTVYTAAWTITPFDPQKGHGDIEVYLMDVRQQVNYLGLLNEDSKITLITQSLAKGPKDWAFHYISEHHPTFDQFCHKLCRKYQAPTSAFAKIKALMDKKQGRQESPRDFFDGLNQAYTRNLPPQDYNPNLLREAFLDNLHNDIKGLVMAMATKTTSMPEIVSHAQQIWLSMGKKKLEQRRMTEVLAINSAQQGINLEGTPPPPPPPMVTTAAAVATPRPVGHRIRPAEADIGHHVLTRRHKNLPNTRLSPSPQTTPPQ</sequence>
<feature type="region of interest" description="Disordered" evidence="1">
    <location>
        <begin position="492"/>
        <end position="513"/>
    </location>
</feature>
<keyword evidence="4" id="KW-1185">Reference proteome</keyword>
<evidence type="ECO:0000313" key="3">
    <source>
        <dbReference type="EMBL" id="KAJ8353359.1"/>
    </source>
</evidence>
<gene>
    <name evidence="3" type="ORF">SKAU_G00209260</name>
</gene>
<dbReference type="OrthoDB" id="10586623at2759"/>